<dbReference type="Gene3D" id="2.40.260.10">
    <property type="entry name" value="Sortase"/>
    <property type="match status" value="1"/>
</dbReference>
<sequence>MEPLLSEKELKQLFIKEKKFLAKFKKIWRPIKVFFWLFAAAFLLYIIVNGQSFLTKFRYFWESDYRDKEYTGGNWQTGQQLIGPATEPSAKPVIPPLTIDNPQDNYLYLPAINVKTPIVWDAAEKDVIESLRRGVVHLADTGHPDEEKTNIFITGHSSYYLWDKGQYKTIFSLLDKLKPDDRIVLIYKNVRYDWQVETTIVVYPNKVEYLKPLKSQSGNILSLMTCVPVGTNLKRLIVRAKEIGRTPSDQKSTTSPAPKKQPNFQKLPSTFRAPFSF</sequence>
<feature type="compositionally biased region" description="Polar residues" evidence="2">
    <location>
        <begin position="247"/>
        <end position="268"/>
    </location>
</feature>
<accession>A0A554LX57</accession>
<keyword evidence="1" id="KW-0378">Hydrolase</keyword>
<dbReference type="Pfam" id="PF04203">
    <property type="entry name" value="Sortase"/>
    <property type="match status" value="1"/>
</dbReference>
<dbReference type="NCBIfam" id="TIGR01076">
    <property type="entry name" value="sortase_fam"/>
    <property type="match status" value="1"/>
</dbReference>
<keyword evidence="3" id="KW-0812">Transmembrane</keyword>
<keyword evidence="3" id="KW-1133">Transmembrane helix</keyword>
<evidence type="ECO:0000313" key="4">
    <source>
        <dbReference type="EMBL" id="TSC97461.1"/>
    </source>
</evidence>
<dbReference type="Proteomes" id="UP000318711">
    <property type="component" value="Unassembled WGS sequence"/>
</dbReference>
<evidence type="ECO:0000256" key="1">
    <source>
        <dbReference type="ARBA" id="ARBA00022801"/>
    </source>
</evidence>
<comment type="caution">
    <text evidence="4">The sequence shown here is derived from an EMBL/GenBank/DDBJ whole genome shotgun (WGS) entry which is preliminary data.</text>
</comment>
<evidence type="ECO:0000256" key="3">
    <source>
        <dbReference type="SAM" id="Phobius"/>
    </source>
</evidence>
<dbReference type="GO" id="GO:0016787">
    <property type="term" value="F:hydrolase activity"/>
    <property type="evidence" value="ECO:0007669"/>
    <property type="project" value="UniProtKB-KW"/>
</dbReference>
<name>A0A554LX57_9BACT</name>
<reference evidence="4 5" key="1">
    <citation type="submission" date="2017-07" db="EMBL/GenBank/DDBJ databases">
        <title>Mechanisms for carbon and nitrogen cycling indicate functional differentiation within the Candidate Phyla Radiation.</title>
        <authorList>
            <person name="Danczak R.E."/>
            <person name="Johnston M.D."/>
            <person name="Kenah C."/>
            <person name="Slattery M."/>
            <person name="Wrighton K.C."/>
            <person name="Wilkins M.J."/>
        </authorList>
    </citation>
    <scope>NUCLEOTIDE SEQUENCE [LARGE SCALE GENOMIC DNA]</scope>
    <source>
        <strain evidence="4">Licking1014_2</strain>
    </source>
</reference>
<dbReference type="SUPFAM" id="SSF63817">
    <property type="entry name" value="Sortase"/>
    <property type="match status" value="1"/>
</dbReference>
<dbReference type="EMBL" id="VMGL01000002">
    <property type="protein sequence ID" value="TSC97461.1"/>
    <property type="molecule type" value="Genomic_DNA"/>
</dbReference>
<feature type="region of interest" description="Disordered" evidence="2">
    <location>
        <begin position="245"/>
        <end position="277"/>
    </location>
</feature>
<protein>
    <submittedName>
        <fullName evidence="4">Sortase family protein</fullName>
    </submittedName>
</protein>
<feature type="transmembrane region" description="Helical" evidence="3">
    <location>
        <begin position="33"/>
        <end position="54"/>
    </location>
</feature>
<dbReference type="InterPro" id="IPR005754">
    <property type="entry name" value="Sortase"/>
</dbReference>
<evidence type="ECO:0000256" key="2">
    <source>
        <dbReference type="SAM" id="MobiDB-lite"/>
    </source>
</evidence>
<evidence type="ECO:0000313" key="5">
    <source>
        <dbReference type="Proteomes" id="UP000318711"/>
    </source>
</evidence>
<gene>
    <name evidence="4" type="ORF">CEN88_23</name>
</gene>
<organism evidence="4 5">
    <name type="scientific">Candidatus Berkelbacteria bacterium Licking1014_2</name>
    <dbReference type="NCBI Taxonomy" id="2017146"/>
    <lineage>
        <taxon>Bacteria</taxon>
        <taxon>Candidatus Berkelbacteria</taxon>
    </lineage>
</organism>
<dbReference type="InterPro" id="IPR023365">
    <property type="entry name" value="Sortase_dom-sf"/>
</dbReference>
<dbReference type="AlphaFoldDB" id="A0A554LX57"/>
<proteinExistence type="predicted"/>
<keyword evidence="3" id="KW-0472">Membrane</keyword>